<evidence type="ECO:0000256" key="1">
    <source>
        <dbReference type="SAM" id="Coils"/>
    </source>
</evidence>
<evidence type="ECO:0000313" key="4">
    <source>
        <dbReference type="Proteomes" id="UP001501176"/>
    </source>
</evidence>
<dbReference type="Proteomes" id="UP001501176">
    <property type="component" value="Unassembled WGS sequence"/>
</dbReference>
<feature type="coiled-coil region" evidence="1">
    <location>
        <begin position="330"/>
        <end position="397"/>
    </location>
</feature>
<feature type="domain" description="Rad50/SbcC-type AAA" evidence="2">
    <location>
        <begin position="5"/>
        <end position="58"/>
    </location>
</feature>
<dbReference type="InterPro" id="IPR038729">
    <property type="entry name" value="Rad50/SbcC_AAA"/>
</dbReference>
<dbReference type="PANTHER" id="PTHR41259:SF1">
    <property type="entry name" value="DOUBLE-STRAND BREAK REPAIR RAD50 ATPASE, PUTATIVE-RELATED"/>
    <property type="match status" value="1"/>
</dbReference>
<protein>
    <submittedName>
        <fullName evidence="3">AAA family ATPase</fullName>
    </submittedName>
</protein>
<dbReference type="InterPro" id="IPR027417">
    <property type="entry name" value="P-loop_NTPase"/>
</dbReference>
<keyword evidence="4" id="KW-1185">Reference proteome</keyword>
<dbReference type="EMBL" id="BAAAFN010000004">
    <property type="protein sequence ID" value="GAA0216847.1"/>
    <property type="molecule type" value="Genomic_DNA"/>
</dbReference>
<dbReference type="RefSeq" id="WP_343819647.1">
    <property type="nucleotide sequence ID" value="NZ_BAAAFN010000004.1"/>
</dbReference>
<keyword evidence="1" id="KW-0175">Coiled coil</keyword>
<dbReference type="Gene3D" id="3.40.50.300">
    <property type="entry name" value="P-loop containing nucleotide triphosphate hydrolases"/>
    <property type="match status" value="2"/>
</dbReference>
<evidence type="ECO:0000259" key="2">
    <source>
        <dbReference type="Pfam" id="PF13476"/>
    </source>
</evidence>
<dbReference type="SUPFAM" id="SSF52540">
    <property type="entry name" value="P-loop containing nucleoside triphosphate hydrolases"/>
    <property type="match status" value="1"/>
</dbReference>
<reference evidence="3 4" key="1">
    <citation type="journal article" date="2019" name="Int. J. Syst. Evol. Microbiol.">
        <title>The Global Catalogue of Microorganisms (GCM) 10K type strain sequencing project: providing services to taxonomists for standard genome sequencing and annotation.</title>
        <authorList>
            <consortium name="The Broad Institute Genomics Platform"/>
            <consortium name="The Broad Institute Genome Sequencing Center for Infectious Disease"/>
            <person name="Wu L."/>
            <person name="Ma J."/>
        </authorList>
    </citation>
    <scope>NUCLEOTIDE SEQUENCE [LARGE SCALE GENOMIC DNA]</scope>
    <source>
        <strain evidence="3 4">JCM 16240</strain>
    </source>
</reference>
<name>A0ABN0TAL3_9BURK</name>
<proteinExistence type="predicted"/>
<comment type="caution">
    <text evidence="3">The sequence shown here is derived from an EMBL/GenBank/DDBJ whole genome shotgun (WGS) entry which is preliminary data.</text>
</comment>
<gene>
    <name evidence="3" type="ORF">GCM10009125_02260</name>
</gene>
<feature type="coiled-coil region" evidence="1">
    <location>
        <begin position="711"/>
        <end position="745"/>
    </location>
</feature>
<feature type="coiled-coil region" evidence="1">
    <location>
        <begin position="573"/>
        <end position="607"/>
    </location>
</feature>
<dbReference type="PANTHER" id="PTHR41259">
    <property type="entry name" value="DOUBLE-STRAND BREAK REPAIR RAD50 ATPASE, PUTATIVE-RELATED"/>
    <property type="match status" value="1"/>
</dbReference>
<accession>A0ABN0TAL3</accession>
<organism evidence="3 4">
    <name type="scientific">Castellaniella daejeonensis</name>
    <dbReference type="NCBI Taxonomy" id="659013"/>
    <lineage>
        <taxon>Bacteria</taxon>
        <taxon>Pseudomonadati</taxon>
        <taxon>Pseudomonadota</taxon>
        <taxon>Betaproteobacteria</taxon>
        <taxon>Burkholderiales</taxon>
        <taxon>Alcaligenaceae</taxon>
        <taxon>Castellaniella</taxon>
    </lineage>
</organism>
<dbReference type="Pfam" id="PF13476">
    <property type="entry name" value="AAA_23"/>
    <property type="match status" value="1"/>
</dbReference>
<sequence>MKLLRLRVEQVRQFREPVEVNGLEPGLNLFAGPNESGKSTLVRAIRAAFFERFKSSGVGDLQPWGDTSAAPGVELEFEWQGERWKLSKRFLRQKRCDLEIGGRHFSGEAAEEKLAELLGYQFPGKGASKAQHWGVPGLLWIEQGEGQELRAPVAHAGHYLKSALGEGLGDIASSAGDALIARVEAERAKLLTSTGRPTGEYAEVLRQHEDAVARLETFDRDIAAYRQQVDRLAELRRLQAEDAGRPWEAYRRQAVEARERLAEVQGWRQAREREAQALAHCIASQEHGRDRQAAFARQRQELEQRAGDRDLTRQRTAELRADSPRIEDRVRLAREDYRRAEARVAQARRQARRAALAAEQERLAAEHERLEGDLARAREVQARLQSLRERLRGVQVDEAALKQLRSLDRTLAELDAVRQSAATRLAYEILPRQQIRAGDEILSGQGERLLLEPVELDIPGVGRLRIRPGGEDVADLARRRQQVRDRFDALLAGLGVRDLGQAEERARQARELGEEIRLDESRLAGLAPQGMEALSGRLDQAAQRRRAVSEALASLPPEEAGAAGAAPDEAIDEAGAERGLESARERLQAAELQAMRHEQALGLAEQAGRTAQAEWQRLQDAIQAPDRQQQEQDLAVRLAELKAQETALRQSLDELDRRIEAARPAVLEQDAQRLARAADTLAQAAEARREEAIRVQSGLEALGAHGLEEQRADQAREAEFIGRRLDELKRRAEALDLLLDLLRAGRQALTLRIQAPLQRHLNHYLQLLFPQARLDVDDDLLPERLVRAGAGGTLHEAVDGLSFGAREQMGLISRLAYADLLQEAGRPTLIILDDALVHSDHARLDGMKRVLFDAAQRHQVLLFTCHPDRWRDLGARVLEMDSLRTA</sequence>
<evidence type="ECO:0000313" key="3">
    <source>
        <dbReference type="EMBL" id="GAA0216847.1"/>
    </source>
</evidence>